<reference evidence="4 5" key="1">
    <citation type="submission" date="2012-02" db="EMBL/GenBank/DDBJ databases">
        <title>Complete genome sequence of Actinoplanes missouriensis 431 (= NBRC 102363).</title>
        <authorList>
            <person name="Ohnishi Y."/>
            <person name="Ishikawa J."/>
            <person name="Sekine M."/>
            <person name="Hosoyama A."/>
            <person name="Harada T."/>
            <person name="Narita H."/>
            <person name="Hata T."/>
            <person name="Konno Y."/>
            <person name="Tutikane K."/>
            <person name="Fujita N."/>
            <person name="Horinouchi S."/>
            <person name="Hayakawa M."/>
        </authorList>
    </citation>
    <scope>NUCLEOTIDE SEQUENCE [LARGE SCALE GENOMIC DNA]</scope>
    <source>
        <strain evidence="5">ATCC 14538 / DSM 43046 / CBS 188.64 / JCM 3121 / NBRC 102363 / NCIMB 12654 / NRRL B-3342 / UNCC 431</strain>
    </source>
</reference>
<keyword evidence="1" id="KW-0720">Serine protease</keyword>
<dbReference type="RefSeq" id="WP_014443161.1">
    <property type="nucleotide sequence ID" value="NC_017093.1"/>
</dbReference>
<proteinExistence type="inferred from homology"/>
<dbReference type="eggNOG" id="COG3480">
    <property type="taxonomic scope" value="Bacteria"/>
</dbReference>
<dbReference type="GO" id="GO:0004176">
    <property type="term" value="F:ATP-dependent peptidase activity"/>
    <property type="evidence" value="ECO:0007669"/>
    <property type="project" value="UniProtKB-UniRule"/>
</dbReference>
<dbReference type="OrthoDB" id="2356897at2"/>
<gene>
    <name evidence="4" type="ordered locus">AMIS_30460</name>
</gene>
<organism evidence="4 5">
    <name type="scientific">Actinoplanes missouriensis (strain ATCC 14538 / DSM 43046 / CBS 188.64 / JCM 3121 / NBRC 102363 / NCIMB 12654 / NRRL B-3342 / UNCC 431)</name>
    <dbReference type="NCBI Taxonomy" id="512565"/>
    <lineage>
        <taxon>Bacteria</taxon>
        <taxon>Bacillati</taxon>
        <taxon>Actinomycetota</taxon>
        <taxon>Actinomycetes</taxon>
        <taxon>Micromonosporales</taxon>
        <taxon>Micromonosporaceae</taxon>
        <taxon>Actinoplanes</taxon>
    </lineage>
</organism>
<dbReference type="Proteomes" id="UP000007882">
    <property type="component" value="Chromosome"/>
</dbReference>
<dbReference type="GO" id="GO:0030163">
    <property type="term" value="P:protein catabolic process"/>
    <property type="evidence" value="ECO:0007669"/>
    <property type="project" value="InterPro"/>
</dbReference>
<accession>I0H5H9</accession>
<comment type="catalytic activity">
    <reaction evidence="1">
        <text>Hydrolysis of proteins in presence of ATP.</text>
        <dbReference type="EC" id="3.4.21.53"/>
    </reaction>
</comment>
<dbReference type="GO" id="GO:0006508">
    <property type="term" value="P:proteolysis"/>
    <property type="evidence" value="ECO:0007669"/>
    <property type="project" value="UniProtKB-KW"/>
</dbReference>
<dbReference type="SUPFAM" id="SSF54211">
    <property type="entry name" value="Ribosomal protein S5 domain 2-like"/>
    <property type="match status" value="1"/>
</dbReference>
<keyword evidence="5" id="KW-1185">Reference proteome</keyword>
<dbReference type="PATRIC" id="fig|512565.3.peg.3046"/>
<feature type="chain" id="PRO_5038572772" description="endopeptidase La" evidence="2">
    <location>
        <begin position="20"/>
        <end position="247"/>
    </location>
</feature>
<evidence type="ECO:0000256" key="2">
    <source>
        <dbReference type="SAM" id="SignalP"/>
    </source>
</evidence>
<keyword evidence="1" id="KW-0645">Protease</keyword>
<dbReference type="GO" id="GO:0005524">
    <property type="term" value="F:ATP binding"/>
    <property type="evidence" value="ECO:0007669"/>
    <property type="project" value="InterPro"/>
</dbReference>
<protein>
    <recommendedName>
        <fullName evidence="1">endopeptidase La</fullName>
        <ecNumber evidence="1">3.4.21.53</ecNumber>
    </recommendedName>
</protein>
<dbReference type="STRING" id="512565.AMIS_30460"/>
<dbReference type="GO" id="GO:0004252">
    <property type="term" value="F:serine-type endopeptidase activity"/>
    <property type="evidence" value="ECO:0007669"/>
    <property type="project" value="UniProtKB-UniRule"/>
</dbReference>
<dbReference type="InterPro" id="IPR008269">
    <property type="entry name" value="Lon_proteolytic"/>
</dbReference>
<dbReference type="InterPro" id="IPR020568">
    <property type="entry name" value="Ribosomal_Su5_D2-typ_SF"/>
</dbReference>
<name>I0H5H9_ACTM4</name>
<comment type="similarity">
    <text evidence="1">Belongs to the peptidase S16 family.</text>
</comment>
<dbReference type="KEGG" id="ams:AMIS_30460"/>
<keyword evidence="1" id="KW-0378">Hydrolase</keyword>
<evidence type="ECO:0000259" key="3">
    <source>
        <dbReference type="PROSITE" id="PS51786"/>
    </source>
</evidence>
<evidence type="ECO:0000313" key="5">
    <source>
        <dbReference type="Proteomes" id="UP000007882"/>
    </source>
</evidence>
<dbReference type="Gene3D" id="3.30.230.10">
    <property type="match status" value="1"/>
</dbReference>
<feature type="domain" description="Lon proteolytic" evidence="3">
    <location>
        <begin position="140"/>
        <end position="238"/>
    </location>
</feature>
<dbReference type="HOGENOM" id="CLU_042037_0_0_11"/>
<keyword evidence="2" id="KW-0732">Signal</keyword>
<sequence>MKNRGLLVAAAALVVSALAAGVWFAPLPYLTQQPGPPIDTLGGDVITISGAESSASTGRLLLTTIQVSDDVDVATAVRTWFDDSDALVPRAAVFPGGHDEEQVRQENQASFDTASRNAITAALSRSTHPTGVRVQVSLADIGGPSAGLMITLGIIDKLTPADLTGGQVIAGTGELDPDGAVGPIGGIPQKLTAAERAGARFFLVPADNCAEAVPVAPPGLTLARVSTVDEALTALKAIAAGTPPAGC</sequence>
<feature type="signal peptide" evidence="2">
    <location>
        <begin position="1"/>
        <end position="19"/>
    </location>
</feature>
<feature type="active site" evidence="1">
    <location>
        <position position="145"/>
    </location>
</feature>
<dbReference type="PROSITE" id="PS51786">
    <property type="entry name" value="LON_PROTEOLYTIC"/>
    <property type="match status" value="1"/>
</dbReference>
<dbReference type="EC" id="3.4.21.53" evidence="1"/>
<feature type="active site" evidence="1">
    <location>
        <position position="190"/>
    </location>
</feature>
<dbReference type="Pfam" id="PF05362">
    <property type="entry name" value="Lon_C"/>
    <property type="match status" value="1"/>
</dbReference>
<evidence type="ECO:0000313" key="4">
    <source>
        <dbReference type="EMBL" id="BAL88266.1"/>
    </source>
</evidence>
<dbReference type="InterPro" id="IPR027065">
    <property type="entry name" value="Lon_Prtase"/>
</dbReference>
<evidence type="ECO:0000256" key="1">
    <source>
        <dbReference type="PROSITE-ProRule" id="PRU01122"/>
    </source>
</evidence>
<dbReference type="AlphaFoldDB" id="I0H5H9"/>
<dbReference type="InterPro" id="IPR014721">
    <property type="entry name" value="Ribsml_uS5_D2-typ_fold_subgr"/>
</dbReference>
<dbReference type="PANTHER" id="PTHR10046">
    <property type="entry name" value="ATP DEPENDENT LON PROTEASE FAMILY MEMBER"/>
    <property type="match status" value="1"/>
</dbReference>
<dbReference type="EMBL" id="AP012319">
    <property type="protein sequence ID" value="BAL88266.1"/>
    <property type="molecule type" value="Genomic_DNA"/>
</dbReference>